<dbReference type="PROSITE" id="PS50157">
    <property type="entry name" value="ZINC_FINGER_C2H2_2"/>
    <property type="match status" value="3"/>
</dbReference>
<dbReference type="Pfam" id="PF00096">
    <property type="entry name" value="zf-C2H2"/>
    <property type="match status" value="2"/>
</dbReference>
<dbReference type="GO" id="GO:0010468">
    <property type="term" value="P:regulation of gene expression"/>
    <property type="evidence" value="ECO:0007669"/>
    <property type="project" value="TreeGrafter"/>
</dbReference>
<comment type="caution">
    <text evidence="10">The sequence shown here is derived from an EMBL/GenBank/DDBJ whole genome shotgun (WGS) entry which is preliminary data.</text>
</comment>
<evidence type="ECO:0000256" key="4">
    <source>
        <dbReference type="ARBA" id="ARBA00022771"/>
    </source>
</evidence>
<proteinExistence type="predicted"/>
<dbReference type="PANTHER" id="PTHR16515:SF66">
    <property type="entry name" value="C2H2-TYPE DOMAIN-CONTAINING PROTEIN"/>
    <property type="match status" value="1"/>
</dbReference>
<accession>A0A1X2GB47</accession>
<evidence type="ECO:0000256" key="2">
    <source>
        <dbReference type="ARBA" id="ARBA00022723"/>
    </source>
</evidence>
<gene>
    <name evidence="10" type="ORF">DM01DRAFT_1338193</name>
</gene>
<evidence type="ECO:0000313" key="10">
    <source>
        <dbReference type="EMBL" id="ORX49522.1"/>
    </source>
</evidence>
<keyword evidence="2" id="KW-0479">Metal-binding</keyword>
<evidence type="ECO:0000313" key="11">
    <source>
        <dbReference type="Proteomes" id="UP000242146"/>
    </source>
</evidence>
<dbReference type="GO" id="GO:0005634">
    <property type="term" value="C:nucleus"/>
    <property type="evidence" value="ECO:0007669"/>
    <property type="project" value="UniProtKB-SubCell"/>
</dbReference>
<dbReference type="OrthoDB" id="8117402at2759"/>
<organism evidence="10 11">
    <name type="scientific">Hesseltinella vesiculosa</name>
    <dbReference type="NCBI Taxonomy" id="101127"/>
    <lineage>
        <taxon>Eukaryota</taxon>
        <taxon>Fungi</taxon>
        <taxon>Fungi incertae sedis</taxon>
        <taxon>Mucoromycota</taxon>
        <taxon>Mucoromycotina</taxon>
        <taxon>Mucoromycetes</taxon>
        <taxon>Mucorales</taxon>
        <taxon>Cunninghamellaceae</taxon>
        <taxon>Hesseltinella</taxon>
    </lineage>
</organism>
<feature type="compositionally biased region" description="Low complexity" evidence="8">
    <location>
        <begin position="204"/>
        <end position="226"/>
    </location>
</feature>
<evidence type="ECO:0000256" key="8">
    <source>
        <dbReference type="SAM" id="MobiDB-lite"/>
    </source>
</evidence>
<dbReference type="STRING" id="101127.A0A1X2GB47"/>
<dbReference type="InterPro" id="IPR050331">
    <property type="entry name" value="Zinc_finger"/>
</dbReference>
<keyword evidence="4 7" id="KW-0863">Zinc-finger</keyword>
<keyword evidence="6" id="KW-0539">Nucleus</keyword>
<dbReference type="SUPFAM" id="SSF57667">
    <property type="entry name" value="beta-beta-alpha zinc fingers"/>
    <property type="match status" value="2"/>
</dbReference>
<keyword evidence="11" id="KW-1185">Reference proteome</keyword>
<feature type="domain" description="C2H2-type" evidence="9">
    <location>
        <begin position="294"/>
        <end position="322"/>
    </location>
</feature>
<feature type="domain" description="C2H2-type" evidence="9">
    <location>
        <begin position="323"/>
        <end position="348"/>
    </location>
</feature>
<keyword evidence="5" id="KW-0862">Zinc</keyword>
<dbReference type="Gene3D" id="3.30.160.60">
    <property type="entry name" value="Classic Zinc Finger"/>
    <property type="match status" value="2"/>
</dbReference>
<evidence type="ECO:0000256" key="1">
    <source>
        <dbReference type="ARBA" id="ARBA00004123"/>
    </source>
</evidence>
<sequence>MNTPFAQQYAAWPFYDKSEEQPSPVFASLPFTGTTSMTAAVHFHSPAPTAATMSPILNTPFLDSDETLSPNCFSPFQSSPMMPFHVANNDVPVAPYIKQEQSVVDLGMPTPRQAPAKLFATDPMDLLIHKPIDTHKPSPATTSTPHMDNLFMPLTSQESWHSREKASPLDALLLHSDSLFDALDDQPMDEQQYHSHDQAHGNPTDTTVSSSTALAATNSTSSSSSARGVTKRRRVSSTDSQDSQSSRRPKQPTSGKKDVEEKRFSCPICKRLFSRRYNLNTHIRTHNANRIKSFRCHICSSAFDRKHDRDRHLSSVHYGTRSFTCDMCESAFCRRDALARHVLKAHRS</sequence>
<evidence type="ECO:0000259" key="9">
    <source>
        <dbReference type="PROSITE" id="PS50157"/>
    </source>
</evidence>
<name>A0A1X2GB47_9FUNG</name>
<comment type="subcellular location">
    <subcellularLocation>
        <location evidence="1">Nucleus</location>
    </subcellularLocation>
</comment>
<keyword evidence="3" id="KW-0677">Repeat</keyword>
<dbReference type="SMART" id="SM00355">
    <property type="entry name" value="ZnF_C2H2"/>
    <property type="match status" value="3"/>
</dbReference>
<evidence type="ECO:0000256" key="7">
    <source>
        <dbReference type="PROSITE-ProRule" id="PRU00042"/>
    </source>
</evidence>
<reference evidence="10 11" key="1">
    <citation type="submission" date="2016-07" db="EMBL/GenBank/DDBJ databases">
        <title>Pervasive Adenine N6-methylation of Active Genes in Fungi.</title>
        <authorList>
            <consortium name="DOE Joint Genome Institute"/>
            <person name="Mondo S.J."/>
            <person name="Dannebaum R.O."/>
            <person name="Kuo R.C."/>
            <person name="Labutti K."/>
            <person name="Haridas S."/>
            <person name="Kuo A."/>
            <person name="Salamov A."/>
            <person name="Ahrendt S.R."/>
            <person name="Lipzen A."/>
            <person name="Sullivan W."/>
            <person name="Andreopoulos W.B."/>
            <person name="Clum A."/>
            <person name="Lindquist E."/>
            <person name="Daum C."/>
            <person name="Ramamoorthy G.K."/>
            <person name="Gryganskyi A."/>
            <person name="Culley D."/>
            <person name="Magnuson J.K."/>
            <person name="James T.Y."/>
            <person name="O'Malley M.A."/>
            <person name="Stajich J.E."/>
            <person name="Spatafora J.W."/>
            <person name="Visel A."/>
            <person name="Grigoriev I.V."/>
        </authorList>
    </citation>
    <scope>NUCLEOTIDE SEQUENCE [LARGE SCALE GENOMIC DNA]</scope>
    <source>
        <strain evidence="10 11">NRRL 3301</strain>
    </source>
</reference>
<dbReference type="EMBL" id="MCGT01000026">
    <property type="protein sequence ID" value="ORX49522.1"/>
    <property type="molecule type" value="Genomic_DNA"/>
</dbReference>
<dbReference type="InterPro" id="IPR013087">
    <property type="entry name" value="Znf_C2H2_type"/>
</dbReference>
<dbReference type="Proteomes" id="UP000242146">
    <property type="component" value="Unassembled WGS sequence"/>
</dbReference>
<protein>
    <recommendedName>
        <fullName evidence="9">C2H2-type domain-containing protein</fullName>
    </recommendedName>
</protein>
<evidence type="ECO:0000256" key="5">
    <source>
        <dbReference type="ARBA" id="ARBA00022833"/>
    </source>
</evidence>
<dbReference type="FunFam" id="3.30.160.60:FF:000110">
    <property type="entry name" value="Zinc finger protein-like"/>
    <property type="match status" value="1"/>
</dbReference>
<evidence type="ECO:0000256" key="3">
    <source>
        <dbReference type="ARBA" id="ARBA00022737"/>
    </source>
</evidence>
<feature type="compositionally biased region" description="Low complexity" evidence="8">
    <location>
        <begin position="237"/>
        <end position="246"/>
    </location>
</feature>
<dbReference type="PROSITE" id="PS00028">
    <property type="entry name" value="ZINC_FINGER_C2H2_1"/>
    <property type="match status" value="3"/>
</dbReference>
<dbReference type="AlphaFoldDB" id="A0A1X2GB47"/>
<dbReference type="InterPro" id="IPR036236">
    <property type="entry name" value="Znf_C2H2_sf"/>
</dbReference>
<feature type="region of interest" description="Disordered" evidence="8">
    <location>
        <begin position="189"/>
        <end position="259"/>
    </location>
</feature>
<dbReference type="PANTHER" id="PTHR16515">
    <property type="entry name" value="PR DOMAIN ZINC FINGER PROTEIN"/>
    <property type="match status" value="1"/>
</dbReference>
<evidence type="ECO:0000256" key="6">
    <source>
        <dbReference type="ARBA" id="ARBA00023242"/>
    </source>
</evidence>
<dbReference type="GO" id="GO:0008270">
    <property type="term" value="F:zinc ion binding"/>
    <property type="evidence" value="ECO:0007669"/>
    <property type="project" value="UniProtKB-KW"/>
</dbReference>
<feature type="domain" description="C2H2-type" evidence="9">
    <location>
        <begin position="264"/>
        <end position="291"/>
    </location>
</feature>